<evidence type="ECO:0000313" key="5">
    <source>
        <dbReference type="Proteomes" id="UP000198287"/>
    </source>
</evidence>
<dbReference type="Gene3D" id="3.40.50.300">
    <property type="entry name" value="P-loop containing nucleotide triphosphate hydrolases"/>
    <property type="match status" value="1"/>
</dbReference>
<evidence type="ECO:0000313" key="4">
    <source>
        <dbReference type="EMBL" id="OXA61643.1"/>
    </source>
</evidence>
<evidence type="ECO:0000256" key="1">
    <source>
        <dbReference type="SAM" id="MobiDB-lite"/>
    </source>
</evidence>
<keyword evidence="2" id="KW-0732">Signal</keyword>
<dbReference type="AlphaFoldDB" id="A0A226EVK8"/>
<sequence>MKQSSCCYFVLVIVIFAIANNVNGLEWNSENATILVMGRSGAGVSSTVKQILGPGAEITPTPPISGKVIEYEIQLGQVSSPNFLKIVDVAGLVDGTTPEQDAATISALTTYAQTNPSVPNFLLVVSRIDDSRFHDKKSIFTKTLDRISTFLSSQYGPNFSTNSGVILLTRLLGEFPDVQRRPQRKIDQFKATVREFTNFSQNIGILVGDNLASENGAEMQDGFYKLPNKQLYPKNVLDSFLNISNHTDPVGYSAIHSFLQMRSTLEKYPVVRTAFNQTGTTNGELLSQIMASETGLTGSEISRHLQTAFDKMTPSDQTLARSDLIRLQGHFQSVSITKLSHLPTTLLQKVNFFQNLGVQSSSTYRLLDSAFGLRMSHMVQNPVVGYGYDVVKDEMILSRSPFSRNTTWEESPLGYKIPNFVTCSFLEGEDPVVKNYSHFVPELKNYASLRLKLLEFENSENFNVSNFQGPVRTGFTVSDNEADESVAQLSVVQEIHKVRCELTTNFGLDDEFRTSIRSLKDFDSSVEERVNEWNSFFNKFGTHIVSRVYGGGYFTGIVVIDGSIRDVLPSEGSISQSFREMLTFHGLSYVGGATASYTFFGGVKPPRLENLGETNNSAEKEGLFSTWKNSLKLDPVMLSYDLKLEPISKFVKMVDSRIGQEVERVLAIFIQEGLTYRRKKGAINPGNKIVLRRPTSTTTTTTTPPPPPPTTTTPTPQISHVTPTTIRNPYHFEPITEQSTVPITTRYSPNFDTYTPKPTKRAITTNHHQNRPPSTHLINQDTVNYDPITQRPAEISPTIRTTPSCPPRPRDGVDYRDTVVGQGYHVIKDVILPTSPLDPFSTPRKPKHGLSLHRFVEFQNYSQPCTAGYFKKYKTFKSYVLDKLNSGEINPDHVVISVPTSFPRSVRPGNIIVDEEGDPVLDYFSLYWEVRTGKMSISLSDLTTFLKNNGNSYFLRDLRDLPELGSEWQIKCDEKRRWTQFFDRYGTHVITSAYTGRSEELKLFDVNLSKGMSQLPRLYNVGCVDKTTDKSPEIGRVLRSRFSMKWTKLSSLVMNPVEGFKLDWAYGFLLRGKLDC</sequence>
<dbReference type="PROSITE" id="PS51412">
    <property type="entry name" value="MACPF_2"/>
    <property type="match status" value="1"/>
</dbReference>
<protein>
    <recommendedName>
        <fullName evidence="3">MACPF domain-containing protein</fullName>
    </recommendedName>
</protein>
<organism evidence="4 5">
    <name type="scientific">Folsomia candida</name>
    <name type="common">Springtail</name>
    <dbReference type="NCBI Taxonomy" id="158441"/>
    <lineage>
        <taxon>Eukaryota</taxon>
        <taxon>Metazoa</taxon>
        <taxon>Ecdysozoa</taxon>
        <taxon>Arthropoda</taxon>
        <taxon>Hexapoda</taxon>
        <taxon>Collembola</taxon>
        <taxon>Entomobryomorpha</taxon>
        <taxon>Isotomoidea</taxon>
        <taxon>Isotomidae</taxon>
        <taxon>Proisotominae</taxon>
        <taxon>Folsomia</taxon>
    </lineage>
</organism>
<dbReference type="InterPro" id="IPR020864">
    <property type="entry name" value="MACPF"/>
</dbReference>
<feature type="chain" id="PRO_5012646568" description="MACPF domain-containing protein" evidence="2">
    <location>
        <begin position="25"/>
        <end position="1076"/>
    </location>
</feature>
<dbReference type="InterPro" id="IPR027417">
    <property type="entry name" value="P-loop_NTPase"/>
</dbReference>
<feature type="region of interest" description="Disordered" evidence="1">
    <location>
        <begin position="692"/>
        <end position="720"/>
    </location>
</feature>
<dbReference type="SUPFAM" id="SSF52540">
    <property type="entry name" value="P-loop containing nucleoside triphosphate hydrolases"/>
    <property type="match status" value="1"/>
</dbReference>
<keyword evidence="5" id="KW-1185">Reference proteome</keyword>
<evidence type="ECO:0000259" key="3">
    <source>
        <dbReference type="PROSITE" id="PS51412"/>
    </source>
</evidence>
<dbReference type="EMBL" id="LNIX01000001">
    <property type="protein sequence ID" value="OXA61643.1"/>
    <property type="molecule type" value="Genomic_DNA"/>
</dbReference>
<accession>A0A226EVK8</accession>
<reference evidence="4 5" key="1">
    <citation type="submission" date="2015-12" db="EMBL/GenBank/DDBJ databases">
        <title>The genome of Folsomia candida.</title>
        <authorList>
            <person name="Faddeeva A."/>
            <person name="Derks M.F."/>
            <person name="Anvar Y."/>
            <person name="Smit S."/>
            <person name="Van Straalen N."/>
            <person name="Roelofs D."/>
        </authorList>
    </citation>
    <scope>NUCLEOTIDE SEQUENCE [LARGE SCALE GENOMIC DNA]</scope>
    <source>
        <strain evidence="4 5">VU population</strain>
        <tissue evidence="4">Whole body</tissue>
    </source>
</reference>
<feature type="domain" description="MACPF" evidence="3">
    <location>
        <begin position="367"/>
        <end position="677"/>
    </location>
</feature>
<dbReference type="OrthoDB" id="2386367at2759"/>
<gene>
    <name evidence="4" type="ORF">Fcan01_00723</name>
</gene>
<evidence type="ECO:0000256" key="2">
    <source>
        <dbReference type="SAM" id="SignalP"/>
    </source>
</evidence>
<comment type="caution">
    <text evidence="4">The sequence shown here is derived from an EMBL/GenBank/DDBJ whole genome shotgun (WGS) entry which is preliminary data.</text>
</comment>
<feature type="signal peptide" evidence="2">
    <location>
        <begin position="1"/>
        <end position="24"/>
    </location>
</feature>
<name>A0A226EVK8_FOLCA</name>
<proteinExistence type="predicted"/>
<dbReference type="Pfam" id="PF01823">
    <property type="entry name" value="MACPF"/>
    <property type="match status" value="2"/>
</dbReference>
<dbReference type="Proteomes" id="UP000198287">
    <property type="component" value="Unassembled WGS sequence"/>
</dbReference>